<name>A0A364N1A6_STELY</name>
<feature type="region of interest" description="Disordered" evidence="1">
    <location>
        <begin position="214"/>
        <end position="267"/>
    </location>
</feature>
<evidence type="ECO:0000256" key="1">
    <source>
        <dbReference type="SAM" id="MobiDB-lite"/>
    </source>
</evidence>
<evidence type="ECO:0000313" key="2">
    <source>
        <dbReference type="EMBL" id="RAR09178.1"/>
    </source>
</evidence>
<dbReference type="Proteomes" id="UP000249619">
    <property type="component" value="Unassembled WGS sequence"/>
</dbReference>
<keyword evidence="3" id="KW-1185">Reference proteome</keyword>
<dbReference type="EMBL" id="QGDH01000078">
    <property type="protein sequence ID" value="RAR09178.1"/>
    <property type="molecule type" value="Genomic_DNA"/>
</dbReference>
<evidence type="ECO:0000313" key="3">
    <source>
        <dbReference type="Proteomes" id="UP000249619"/>
    </source>
</evidence>
<reference evidence="3" key="1">
    <citation type="submission" date="2018-05" db="EMBL/GenBank/DDBJ databases">
        <title>Draft genome sequence of Stemphylium lycopersici strain CIDEFI 213.</title>
        <authorList>
            <person name="Medina R."/>
            <person name="Franco M.E.E."/>
            <person name="Lucentini C.G."/>
            <person name="Saparrat M.C.N."/>
            <person name="Balatti P.A."/>
        </authorList>
    </citation>
    <scope>NUCLEOTIDE SEQUENCE [LARGE SCALE GENOMIC DNA]</scope>
    <source>
        <strain evidence="3">CIDEFI 213</strain>
    </source>
</reference>
<organism evidence="2 3">
    <name type="scientific">Stemphylium lycopersici</name>
    <name type="common">Tomato gray leaf spot disease fungus</name>
    <name type="synonym">Thyrospora lycopersici</name>
    <dbReference type="NCBI Taxonomy" id="183478"/>
    <lineage>
        <taxon>Eukaryota</taxon>
        <taxon>Fungi</taxon>
        <taxon>Dikarya</taxon>
        <taxon>Ascomycota</taxon>
        <taxon>Pezizomycotina</taxon>
        <taxon>Dothideomycetes</taxon>
        <taxon>Pleosporomycetidae</taxon>
        <taxon>Pleosporales</taxon>
        <taxon>Pleosporineae</taxon>
        <taxon>Pleosporaceae</taxon>
        <taxon>Stemphylium</taxon>
    </lineage>
</organism>
<comment type="caution">
    <text evidence="2">The sequence shown here is derived from an EMBL/GenBank/DDBJ whole genome shotgun (WGS) entry which is preliminary data.</text>
</comment>
<gene>
    <name evidence="2" type="ORF">DDE83_005638</name>
</gene>
<protein>
    <submittedName>
        <fullName evidence="2">Uncharacterized protein</fullName>
    </submittedName>
</protein>
<proteinExistence type="predicted"/>
<accession>A0A364N1A6</accession>
<sequence length="267" mass="29895">MSSPDVSAGRPVKEQQAKMINGFQNISPGEVVNIEAIEQCRCDNLQTDRDGNANKKGLVMTEKGSMYWENRDAIAVDKYLGDEGPAITYLLTYSFGGWSMHGRPFEAAMQHVLLLSHSQMREKRARIEASTSEQHVNLHPVVPLKLTAVVDPDDTFQPGEPSLIALSHPVHVALDSRLRAAYITYGRLVSVLDEDRDNFDITPSYYMRRAGMERRKQQWDEDEDAAAQETETAKTGQKLKTHPTQKLNAAQKKGEDEGEDADYEGSE</sequence>
<feature type="compositionally biased region" description="Acidic residues" evidence="1">
    <location>
        <begin position="256"/>
        <end position="267"/>
    </location>
</feature>
<dbReference type="AlphaFoldDB" id="A0A364N1A6"/>